<dbReference type="EMBL" id="VSSQ01005341">
    <property type="protein sequence ID" value="MPM28766.1"/>
    <property type="molecule type" value="Genomic_DNA"/>
</dbReference>
<proteinExistence type="predicted"/>
<organism evidence="1">
    <name type="scientific">bioreactor metagenome</name>
    <dbReference type="NCBI Taxonomy" id="1076179"/>
    <lineage>
        <taxon>unclassified sequences</taxon>
        <taxon>metagenomes</taxon>
        <taxon>ecological metagenomes</taxon>
    </lineage>
</organism>
<reference evidence="1" key="1">
    <citation type="submission" date="2019-08" db="EMBL/GenBank/DDBJ databases">
        <authorList>
            <person name="Kucharzyk K."/>
            <person name="Murdoch R.W."/>
            <person name="Higgins S."/>
            <person name="Loffler F."/>
        </authorList>
    </citation>
    <scope>NUCLEOTIDE SEQUENCE</scope>
</reference>
<name>A0A644YJV4_9ZZZZ</name>
<accession>A0A644YJV4</accession>
<dbReference type="AlphaFoldDB" id="A0A644YJV4"/>
<gene>
    <name evidence="1" type="ORF">SDC9_75294</name>
</gene>
<sequence length="109" mass="11581">MATHRGLDDFGLTGTDRPLGGILPVVVHAKVLVGIKRTPILGLEYEFPVGRTARPVHHTVGLVGGVVEMVYADLLCDHAHEGGVLVLAYFTGEREHDAAAGILRSMAVC</sequence>
<evidence type="ECO:0000313" key="1">
    <source>
        <dbReference type="EMBL" id="MPM28766.1"/>
    </source>
</evidence>
<protein>
    <submittedName>
        <fullName evidence="1">Uncharacterized protein</fullName>
    </submittedName>
</protein>
<comment type="caution">
    <text evidence="1">The sequence shown here is derived from an EMBL/GenBank/DDBJ whole genome shotgun (WGS) entry which is preliminary data.</text>
</comment>